<dbReference type="SUPFAM" id="SSF52540">
    <property type="entry name" value="P-loop containing nucleoside triphosphate hydrolases"/>
    <property type="match status" value="1"/>
</dbReference>
<dbReference type="InterPro" id="IPR001867">
    <property type="entry name" value="OmpR/PhoB-type_DNA-bd"/>
</dbReference>
<dbReference type="Pfam" id="PF03704">
    <property type="entry name" value="BTAD"/>
    <property type="match status" value="1"/>
</dbReference>
<evidence type="ECO:0000313" key="9">
    <source>
        <dbReference type="Proteomes" id="UP000676325"/>
    </source>
</evidence>
<dbReference type="Gene3D" id="1.25.40.10">
    <property type="entry name" value="Tetratricopeptide repeat domain"/>
    <property type="match status" value="1"/>
</dbReference>
<dbReference type="RefSeq" id="WP_212518066.1">
    <property type="nucleotide sequence ID" value="NZ_JAGSOH010000025.1"/>
</dbReference>
<evidence type="ECO:0000256" key="2">
    <source>
        <dbReference type="ARBA" id="ARBA00023015"/>
    </source>
</evidence>
<dbReference type="InterPro" id="IPR011990">
    <property type="entry name" value="TPR-like_helical_dom_sf"/>
</dbReference>
<organism evidence="8 9">
    <name type="scientific">Actinospica acidithermotolerans</name>
    <dbReference type="NCBI Taxonomy" id="2828514"/>
    <lineage>
        <taxon>Bacteria</taxon>
        <taxon>Bacillati</taxon>
        <taxon>Actinomycetota</taxon>
        <taxon>Actinomycetes</taxon>
        <taxon>Catenulisporales</taxon>
        <taxon>Actinospicaceae</taxon>
        <taxon>Actinospica</taxon>
    </lineage>
</organism>
<dbReference type="PANTHER" id="PTHR35807">
    <property type="entry name" value="TRANSCRIPTIONAL REGULATOR REDD-RELATED"/>
    <property type="match status" value="1"/>
</dbReference>
<dbReference type="GO" id="GO:0043531">
    <property type="term" value="F:ADP binding"/>
    <property type="evidence" value="ECO:0007669"/>
    <property type="project" value="InterPro"/>
</dbReference>
<dbReference type="InterPro" id="IPR036388">
    <property type="entry name" value="WH-like_DNA-bd_sf"/>
</dbReference>
<dbReference type="InterPro" id="IPR027417">
    <property type="entry name" value="P-loop_NTPase"/>
</dbReference>
<evidence type="ECO:0000259" key="7">
    <source>
        <dbReference type="PROSITE" id="PS51755"/>
    </source>
</evidence>
<protein>
    <submittedName>
        <fullName evidence="8">Winged helix-turn-helix domain-containing protein</fullName>
    </submittedName>
</protein>
<evidence type="ECO:0000256" key="6">
    <source>
        <dbReference type="SAM" id="MobiDB-lite"/>
    </source>
</evidence>
<proteinExistence type="inferred from homology"/>
<dbReference type="SUPFAM" id="SSF46894">
    <property type="entry name" value="C-terminal effector domain of the bipartite response regulators"/>
    <property type="match status" value="1"/>
</dbReference>
<dbReference type="GO" id="GO:0000160">
    <property type="term" value="P:phosphorelay signal transduction system"/>
    <property type="evidence" value="ECO:0007669"/>
    <property type="project" value="InterPro"/>
</dbReference>
<dbReference type="SUPFAM" id="SSF48452">
    <property type="entry name" value="TPR-like"/>
    <property type="match status" value="1"/>
</dbReference>
<evidence type="ECO:0000256" key="1">
    <source>
        <dbReference type="ARBA" id="ARBA00005820"/>
    </source>
</evidence>
<keyword evidence="3 5" id="KW-0238">DNA-binding</keyword>
<dbReference type="Pfam" id="PF00486">
    <property type="entry name" value="Trans_reg_C"/>
    <property type="match status" value="1"/>
</dbReference>
<keyword evidence="4" id="KW-0804">Transcription</keyword>
<dbReference type="GO" id="GO:0003677">
    <property type="term" value="F:DNA binding"/>
    <property type="evidence" value="ECO:0007669"/>
    <property type="project" value="UniProtKB-UniRule"/>
</dbReference>
<feature type="compositionally biased region" description="Low complexity" evidence="6">
    <location>
        <begin position="23"/>
        <end position="39"/>
    </location>
</feature>
<comment type="similarity">
    <text evidence="1">Belongs to the AfsR/DnrI/RedD regulatory family.</text>
</comment>
<dbReference type="Gene3D" id="1.10.10.10">
    <property type="entry name" value="Winged helix-like DNA-binding domain superfamily/Winged helix DNA-binding domain"/>
    <property type="match status" value="1"/>
</dbReference>
<keyword evidence="2" id="KW-0805">Transcription regulation</keyword>
<dbReference type="AlphaFoldDB" id="A0A941IH79"/>
<feature type="region of interest" description="Disordered" evidence="6">
    <location>
        <begin position="1"/>
        <end position="39"/>
    </location>
</feature>
<evidence type="ECO:0000256" key="5">
    <source>
        <dbReference type="PROSITE-ProRule" id="PRU01091"/>
    </source>
</evidence>
<keyword evidence="9" id="KW-1185">Reference proteome</keyword>
<dbReference type="CDD" id="cd15831">
    <property type="entry name" value="BTAD"/>
    <property type="match status" value="1"/>
</dbReference>
<dbReference type="SMART" id="SM00862">
    <property type="entry name" value="Trans_reg_C"/>
    <property type="match status" value="1"/>
</dbReference>
<dbReference type="PROSITE" id="PS51755">
    <property type="entry name" value="OMPR_PHOB"/>
    <property type="match status" value="1"/>
</dbReference>
<gene>
    <name evidence="8" type="ORF">KDK95_11445</name>
</gene>
<dbReference type="InterPro" id="IPR005158">
    <property type="entry name" value="BTAD"/>
</dbReference>
<comment type="caution">
    <text evidence="8">The sequence shown here is derived from an EMBL/GenBank/DDBJ whole genome shotgun (WGS) entry which is preliminary data.</text>
</comment>
<sequence length="648" mass="69199">MLRSAPNAVGFSPPSLPSPSPSPSTTTTTSTSTSTSTSTTLRFRVLGPLRGWVGGREVALGPLKQRLVLAMLLCRSGSAVSVEALTEAVWGQQPPRTARKNLQAYVLGIRRILQEAGAGERLLLRSGGYQLLVSEDELDLLRLSALARAGREAADRGAVERAARILGRARRLWDGPPLGELAASDSVRAEAERLDVRYTALCEDWADVALEAGLADEVAEAAGELLGRHPLRERLQVARMTALYRSGRRAEALAEYDEARKLLARELGLSPSPVAESVYRAILADEGGDTRVRVRRLASAVDLPPQNAGFVGRTAALAELTEVAAVDGGTCLLVGEAGVGKTALALRAAHGLDRAFPDGRIFVRLREPDGSPRPLMPVVAELLSYTGRPEPASVNPEREAARWRLWAATRRILLVLDDASDEETVRTLLPGGRSSAIVTACSQLAGLTPTCRMQLAPLSADKALALLAGVAGSSRVRSDPAAAERLVVLCGMLPLTIRAAALKLAVLPHLELVEYAARLSSPETALDHLEVGDVRVRARAAREWCCLRPSHRAIVRDLAETVPPTVPPTRFTLRDVTAVAGVAPDRACVELESMLEEGALISPDGATYSLPYITYLYARELAARSKAAPVPAWSARTVHAGGPLVRRP</sequence>
<dbReference type="EMBL" id="JAGSOH010000025">
    <property type="protein sequence ID" value="MBR7826919.1"/>
    <property type="molecule type" value="Genomic_DNA"/>
</dbReference>
<reference evidence="8" key="1">
    <citation type="submission" date="2021-04" db="EMBL/GenBank/DDBJ databases">
        <title>Genome based classification of Actinospica acidithermotolerans sp. nov., an actinobacterium isolated from an Indonesian hot spring.</title>
        <authorList>
            <person name="Kusuma A.B."/>
            <person name="Putra K.E."/>
            <person name="Nafisah S."/>
            <person name="Loh J."/>
            <person name="Nouioui I."/>
            <person name="Goodfellow M."/>
        </authorList>
    </citation>
    <scope>NUCLEOTIDE SEQUENCE</scope>
    <source>
        <strain evidence="8">MGRD01-02</strain>
    </source>
</reference>
<dbReference type="InterPro" id="IPR051677">
    <property type="entry name" value="AfsR-DnrI-RedD_regulator"/>
</dbReference>
<evidence type="ECO:0000256" key="3">
    <source>
        <dbReference type="ARBA" id="ARBA00023125"/>
    </source>
</evidence>
<dbReference type="InterPro" id="IPR016032">
    <property type="entry name" value="Sig_transdc_resp-reg_C-effctor"/>
</dbReference>
<dbReference type="PANTHER" id="PTHR35807:SF1">
    <property type="entry name" value="TRANSCRIPTIONAL REGULATOR REDD"/>
    <property type="match status" value="1"/>
</dbReference>
<evidence type="ECO:0000256" key="4">
    <source>
        <dbReference type="ARBA" id="ARBA00023163"/>
    </source>
</evidence>
<dbReference type="SMART" id="SM01043">
    <property type="entry name" value="BTAD"/>
    <property type="match status" value="1"/>
</dbReference>
<dbReference type="InterPro" id="IPR049945">
    <property type="entry name" value="AAA_22"/>
</dbReference>
<dbReference type="Proteomes" id="UP000676325">
    <property type="component" value="Unassembled WGS sequence"/>
</dbReference>
<name>A0A941IH79_9ACTN</name>
<dbReference type="PRINTS" id="PR00364">
    <property type="entry name" value="DISEASERSIST"/>
</dbReference>
<feature type="domain" description="OmpR/PhoB-type" evidence="7">
    <location>
        <begin position="32"/>
        <end position="133"/>
    </location>
</feature>
<accession>A0A941IH79</accession>
<dbReference type="GO" id="GO:0006355">
    <property type="term" value="P:regulation of DNA-templated transcription"/>
    <property type="evidence" value="ECO:0007669"/>
    <property type="project" value="InterPro"/>
</dbReference>
<dbReference type="Pfam" id="PF13401">
    <property type="entry name" value="AAA_22"/>
    <property type="match status" value="1"/>
</dbReference>
<feature type="DNA-binding region" description="OmpR/PhoB-type" evidence="5">
    <location>
        <begin position="32"/>
        <end position="133"/>
    </location>
</feature>
<evidence type="ECO:0000313" key="8">
    <source>
        <dbReference type="EMBL" id="MBR7826919.1"/>
    </source>
</evidence>